<dbReference type="GO" id="GO:0046872">
    <property type="term" value="F:metal ion binding"/>
    <property type="evidence" value="ECO:0007669"/>
    <property type="project" value="UniProtKB-KW"/>
</dbReference>
<dbReference type="InterPro" id="IPR010376">
    <property type="entry name" value="GBBH-like_N"/>
</dbReference>
<sequence>MILTRQSLQQLARGMNKQLNSSKGFARLLSASVKEGDQLVLIKDSKDSVESTLQFPGVWLRDNCLCDKCFHRDSLSRKPLRWNNFDCDVKVEKINVNEHSKEVHIDWSDNHQSTFSLDWLKERSFNKERQDNYIDSWYRPKPKPWSKEEFPKILKKFQYKDIMENDEALKEWLETLAVQGVSMLKNSPLDIGVVKTICNRVGFIRKTTYGEEFSVISRPGAKNYSYLSEPLPLHTDLPYYEYKPSVTILHTLEQSQSKGGWNSLVDGFHIANQLKEKHPEYFKILTETLVDWCDIGQDGGIQFHNILRAPVINIDKDGRYTRINHSVPQRDSHFTVDIDKVVPWYRANALFVRMAHEQTVNFKTEPGDVITFNNLRMLHGRTGYDDTENNVRHIVGGFVDWDIVYSKLRVLKTALKNKV</sequence>
<dbReference type="InterPro" id="IPR042098">
    <property type="entry name" value="TauD-like_sf"/>
</dbReference>
<evidence type="ECO:0000256" key="2">
    <source>
        <dbReference type="ARBA" id="ARBA00001961"/>
    </source>
</evidence>
<keyword evidence="7" id="KW-0223">Dioxygenase</keyword>
<evidence type="ECO:0000256" key="7">
    <source>
        <dbReference type="ARBA" id="ARBA00022964"/>
    </source>
</evidence>
<keyword evidence="13" id="KW-1185">Reference proteome</keyword>
<organism evidence="12 13">
    <name type="scientific">Lucilia cuprina</name>
    <name type="common">Green bottle fly</name>
    <name type="synonym">Australian sheep blowfly</name>
    <dbReference type="NCBI Taxonomy" id="7375"/>
    <lineage>
        <taxon>Eukaryota</taxon>
        <taxon>Metazoa</taxon>
        <taxon>Ecdysozoa</taxon>
        <taxon>Arthropoda</taxon>
        <taxon>Hexapoda</taxon>
        <taxon>Insecta</taxon>
        <taxon>Pterygota</taxon>
        <taxon>Neoptera</taxon>
        <taxon>Endopterygota</taxon>
        <taxon>Diptera</taxon>
        <taxon>Brachycera</taxon>
        <taxon>Muscomorpha</taxon>
        <taxon>Oestroidea</taxon>
        <taxon>Calliphoridae</taxon>
        <taxon>Luciliinae</taxon>
        <taxon>Lucilia</taxon>
    </lineage>
</organism>
<evidence type="ECO:0000256" key="5">
    <source>
        <dbReference type="ARBA" id="ARBA00022723"/>
    </source>
</evidence>
<dbReference type="InterPro" id="IPR038492">
    <property type="entry name" value="GBBH-like_N_sf"/>
</dbReference>
<dbReference type="UniPathway" id="UPA00118"/>
<accession>A0A0L0C4H6</accession>
<gene>
    <name evidence="12" type="ORF">FF38_02640</name>
</gene>
<evidence type="ECO:0000256" key="1">
    <source>
        <dbReference type="ARBA" id="ARBA00001954"/>
    </source>
</evidence>
<feature type="domain" description="Gamma-butyrobetaine hydroxylase-like N-terminal" evidence="11">
    <location>
        <begin position="51"/>
        <end position="120"/>
    </location>
</feature>
<comment type="similarity">
    <text evidence="4">Belongs to the gamma-BBH/TMLD family.</text>
</comment>
<evidence type="ECO:0000256" key="6">
    <source>
        <dbReference type="ARBA" id="ARBA00022873"/>
    </source>
</evidence>
<dbReference type="FunFam" id="3.60.130.10:FF:000001">
    <property type="entry name" value="Trimethyllysine dioxygenase, mitochondrial"/>
    <property type="match status" value="1"/>
</dbReference>
<dbReference type="Proteomes" id="UP000037069">
    <property type="component" value="Unassembled WGS sequence"/>
</dbReference>
<dbReference type="Gene3D" id="3.60.130.10">
    <property type="entry name" value="Clavaminate synthase-like"/>
    <property type="match status" value="1"/>
</dbReference>
<name>A0A0L0C4H6_LUCCU</name>
<comment type="cofactor">
    <cofactor evidence="2">
        <name>L-ascorbate</name>
        <dbReference type="ChEBI" id="CHEBI:38290"/>
    </cofactor>
</comment>
<dbReference type="OrthoDB" id="406634at2759"/>
<dbReference type="InterPro" id="IPR050411">
    <property type="entry name" value="AlphaKG_dependent_hydroxylases"/>
</dbReference>
<reference evidence="12 13" key="1">
    <citation type="journal article" date="2015" name="Nat. Commun.">
        <title>Lucilia cuprina genome unlocks parasitic fly biology to underpin future interventions.</title>
        <authorList>
            <person name="Anstead C.A."/>
            <person name="Korhonen P.K."/>
            <person name="Young N.D."/>
            <person name="Hall R.S."/>
            <person name="Jex A.R."/>
            <person name="Murali S.C."/>
            <person name="Hughes D.S."/>
            <person name="Lee S.F."/>
            <person name="Perry T."/>
            <person name="Stroehlein A.J."/>
            <person name="Ansell B.R."/>
            <person name="Breugelmans B."/>
            <person name="Hofmann A."/>
            <person name="Qu J."/>
            <person name="Dugan S."/>
            <person name="Lee S.L."/>
            <person name="Chao H."/>
            <person name="Dinh H."/>
            <person name="Han Y."/>
            <person name="Doddapaneni H.V."/>
            <person name="Worley K.C."/>
            <person name="Muzny D.M."/>
            <person name="Ioannidis P."/>
            <person name="Waterhouse R.M."/>
            <person name="Zdobnov E.M."/>
            <person name="James P.J."/>
            <person name="Bagnall N.H."/>
            <person name="Kotze A.C."/>
            <person name="Gibbs R.A."/>
            <person name="Richards S."/>
            <person name="Batterham P."/>
            <person name="Gasser R.B."/>
        </authorList>
    </citation>
    <scope>NUCLEOTIDE SEQUENCE [LARGE SCALE GENOMIC DNA]</scope>
    <source>
        <strain evidence="12 13">LS</strain>
        <tissue evidence="12">Full body</tissue>
    </source>
</reference>
<dbReference type="PANTHER" id="PTHR10696:SF33">
    <property type="entry name" value="GAMMA-BUTYROBETAINE DIOXYGENASE"/>
    <property type="match status" value="1"/>
</dbReference>
<dbReference type="InterPro" id="IPR003819">
    <property type="entry name" value="TauD/TfdA-like"/>
</dbReference>
<evidence type="ECO:0000259" key="11">
    <source>
        <dbReference type="Pfam" id="PF06155"/>
    </source>
</evidence>
<evidence type="ECO:0000256" key="8">
    <source>
        <dbReference type="ARBA" id="ARBA00023002"/>
    </source>
</evidence>
<comment type="caution">
    <text evidence="12">The sequence shown here is derived from an EMBL/GenBank/DDBJ whole genome shotgun (WGS) entry which is preliminary data.</text>
</comment>
<dbReference type="GO" id="GO:0045329">
    <property type="term" value="P:carnitine biosynthetic process"/>
    <property type="evidence" value="ECO:0007669"/>
    <property type="project" value="UniProtKB-UniPathway"/>
</dbReference>
<evidence type="ECO:0000256" key="3">
    <source>
        <dbReference type="ARBA" id="ARBA00005022"/>
    </source>
</evidence>
<evidence type="ECO:0000313" key="13">
    <source>
        <dbReference type="Proteomes" id="UP000037069"/>
    </source>
</evidence>
<dbReference type="EMBL" id="JRES01000930">
    <property type="protein sequence ID" value="KNC27190.1"/>
    <property type="molecule type" value="Genomic_DNA"/>
</dbReference>
<dbReference type="Pfam" id="PF06155">
    <property type="entry name" value="GBBH-like_N"/>
    <property type="match status" value="1"/>
</dbReference>
<keyword evidence="6" id="KW-0124">Carnitine biosynthesis</keyword>
<dbReference type="STRING" id="7375.A0A0L0C4H6"/>
<dbReference type="CDD" id="cd00250">
    <property type="entry name" value="CAS_like"/>
    <property type="match status" value="1"/>
</dbReference>
<dbReference type="OMA" id="MPYFEYK"/>
<dbReference type="Gene3D" id="3.30.2020.30">
    <property type="match status" value="1"/>
</dbReference>
<evidence type="ECO:0000313" key="12">
    <source>
        <dbReference type="EMBL" id="KNC27190.1"/>
    </source>
</evidence>
<dbReference type="FunFam" id="3.30.2020.30:FF:000002">
    <property type="entry name" value="Putative gamma-butyrobetaine dioxygenase"/>
    <property type="match status" value="1"/>
</dbReference>
<comment type="cofactor">
    <cofactor evidence="1">
        <name>Fe(2+)</name>
        <dbReference type="ChEBI" id="CHEBI:29033"/>
    </cofactor>
</comment>
<evidence type="ECO:0000259" key="10">
    <source>
        <dbReference type="Pfam" id="PF02668"/>
    </source>
</evidence>
<comment type="pathway">
    <text evidence="3">Amine and polyamine biosynthesis; carnitine biosynthesis.</text>
</comment>
<keyword evidence="9" id="KW-0408">Iron</keyword>
<dbReference type="Pfam" id="PF02668">
    <property type="entry name" value="TauD"/>
    <property type="match status" value="1"/>
</dbReference>
<dbReference type="SUPFAM" id="SSF51197">
    <property type="entry name" value="Clavaminate synthase-like"/>
    <property type="match status" value="1"/>
</dbReference>
<evidence type="ECO:0000256" key="9">
    <source>
        <dbReference type="ARBA" id="ARBA00023004"/>
    </source>
</evidence>
<evidence type="ECO:0000256" key="4">
    <source>
        <dbReference type="ARBA" id="ARBA00008654"/>
    </source>
</evidence>
<proteinExistence type="inferred from homology"/>
<keyword evidence="5" id="KW-0479">Metal-binding</keyword>
<evidence type="ECO:0008006" key="14">
    <source>
        <dbReference type="Google" id="ProtNLM"/>
    </source>
</evidence>
<feature type="domain" description="TauD/TfdA-like" evidence="10">
    <location>
        <begin position="148"/>
        <end position="396"/>
    </location>
</feature>
<dbReference type="AlphaFoldDB" id="A0A0L0C4H6"/>
<dbReference type="PANTHER" id="PTHR10696">
    <property type="entry name" value="GAMMA-BUTYROBETAINE HYDROXYLASE-RELATED"/>
    <property type="match status" value="1"/>
</dbReference>
<dbReference type="GO" id="GO:0005739">
    <property type="term" value="C:mitochondrion"/>
    <property type="evidence" value="ECO:0007669"/>
    <property type="project" value="TreeGrafter"/>
</dbReference>
<protein>
    <recommendedName>
        <fullName evidence="14">Gamma-butyrobetaine dioxygenase</fullName>
    </recommendedName>
</protein>
<keyword evidence="8" id="KW-0560">Oxidoreductase</keyword>
<dbReference type="GO" id="GO:0016706">
    <property type="term" value="F:2-oxoglutarate-dependent dioxygenase activity"/>
    <property type="evidence" value="ECO:0007669"/>
    <property type="project" value="UniProtKB-ARBA"/>
</dbReference>